<dbReference type="SUPFAM" id="SSF51101">
    <property type="entry name" value="Mannose-binding lectins"/>
    <property type="match status" value="2"/>
</dbReference>
<name>A0ABD1FSN1_SALDI</name>
<dbReference type="AlphaFoldDB" id="A0ABD1FSN1"/>
<dbReference type="PROSITE" id="PS51752">
    <property type="entry name" value="JACALIN_LECTIN"/>
    <property type="match status" value="2"/>
</dbReference>
<dbReference type="SMART" id="SM00915">
    <property type="entry name" value="Jacalin"/>
    <property type="match status" value="2"/>
</dbReference>
<comment type="similarity">
    <text evidence="1">Belongs to the jacalin lectin family.</text>
</comment>
<accession>A0ABD1FSN1</accession>
<sequence>MEKDCSCVADISLGPWGYETGKKWTFKSKHGGITQIILRSGGIVDSLVFKVNSHPDYSTKFGGKGGNRTIKINIDFPSEFLTGISGTYGSAYSFKNKVTSLAFLTNKTEHGPFGTKSGTPFSVNANGGVVTGFHGRYLEAIGLYIKLACALSINVKKQPSEIATSKVPRLLFPPRSAAAVGGHGGRDWDDGVFSAVKGVHVRVRIDTGAVSAVRFSYLKNDGSDFLSPLHGCYCAGNTHSKTIMLEKKEYLIGIEGFCGEVEGMGSLKVIKCLSFVTNKGKYGPVGAEMGTYFTCVNLGDCNNGKVVGFHGRSGAYLDAIGLHTLYFS</sequence>
<dbReference type="InterPro" id="IPR033734">
    <property type="entry name" value="Jacalin-like_lectin_dom_plant"/>
</dbReference>
<dbReference type="CDD" id="cd09612">
    <property type="entry name" value="Jacalin"/>
    <property type="match status" value="2"/>
</dbReference>
<dbReference type="PANTHER" id="PTHR47293">
    <property type="entry name" value="JACALIN-RELATED LECTIN 3"/>
    <property type="match status" value="1"/>
</dbReference>
<dbReference type="GO" id="GO:0030246">
    <property type="term" value="F:carbohydrate binding"/>
    <property type="evidence" value="ECO:0007669"/>
    <property type="project" value="UniProtKB-KW"/>
</dbReference>
<evidence type="ECO:0000256" key="2">
    <source>
        <dbReference type="ARBA" id="ARBA00022734"/>
    </source>
</evidence>
<comment type="caution">
    <text evidence="5">The sequence shown here is derived from an EMBL/GenBank/DDBJ whole genome shotgun (WGS) entry which is preliminary data.</text>
</comment>
<keyword evidence="2" id="KW-0430">Lectin</keyword>
<protein>
    <recommendedName>
        <fullName evidence="4">Jacalin-type lectin domain-containing protein</fullName>
    </recommendedName>
</protein>
<dbReference type="InterPro" id="IPR036404">
    <property type="entry name" value="Jacalin-like_lectin_dom_sf"/>
</dbReference>
<dbReference type="Proteomes" id="UP001567538">
    <property type="component" value="Unassembled WGS sequence"/>
</dbReference>
<dbReference type="InterPro" id="IPR001229">
    <property type="entry name" value="Jacalin-like_lectin_dom"/>
</dbReference>
<evidence type="ECO:0000256" key="1">
    <source>
        <dbReference type="ARBA" id="ARBA00006568"/>
    </source>
</evidence>
<feature type="domain" description="Jacalin-type lectin" evidence="4">
    <location>
        <begin position="174"/>
        <end position="326"/>
    </location>
</feature>
<keyword evidence="3" id="KW-0677">Repeat</keyword>
<dbReference type="PANTHER" id="PTHR47293:SF66">
    <property type="entry name" value="JACALIN-RELATED LECTIN 11-RELATED"/>
    <property type="match status" value="1"/>
</dbReference>
<evidence type="ECO:0000313" key="6">
    <source>
        <dbReference type="Proteomes" id="UP001567538"/>
    </source>
</evidence>
<reference evidence="5 6" key="1">
    <citation type="submission" date="2024-06" db="EMBL/GenBank/DDBJ databases">
        <title>A chromosome level genome sequence of Diviner's sage (Salvia divinorum).</title>
        <authorList>
            <person name="Ford S.A."/>
            <person name="Ro D.-K."/>
            <person name="Ness R.W."/>
            <person name="Phillips M.A."/>
        </authorList>
    </citation>
    <scope>NUCLEOTIDE SEQUENCE [LARGE SCALE GENOMIC DNA]</scope>
    <source>
        <strain evidence="5">SAF-2024a</strain>
        <tissue evidence="5">Leaf</tissue>
    </source>
</reference>
<dbReference type="EMBL" id="JBEAFC010000012">
    <property type="protein sequence ID" value="KAL1534847.1"/>
    <property type="molecule type" value="Genomic_DNA"/>
</dbReference>
<dbReference type="Pfam" id="PF01419">
    <property type="entry name" value="Jacalin"/>
    <property type="match status" value="2"/>
</dbReference>
<evidence type="ECO:0000256" key="3">
    <source>
        <dbReference type="ARBA" id="ARBA00022737"/>
    </source>
</evidence>
<evidence type="ECO:0000259" key="4">
    <source>
        <dbReference type="PROSITE" id="PS51752"/>
    </source>
</evidence>
<gene>
    <name evidence="5" type="ORF">AAHA92_30974</name>
</gene>
<evidence type="ECO:0000313" key="5">
    <source>
        <dbReference type="EMBL" id="KAL1534847.1"/>
    </source>
</evidence>
<feature type="domain" description="Jacalin-type lectin" evidence="4">
    <location>
        <begin position="10"/>
        <end position="157"/>
    </location>
</feature>
<proteinExistence type="inferred from homology"/>
<dbReference type="FunFam" id="2.100.10.30:FF:000001">
    <property type="entry name" value="Jacalin-related lectin 33"/>
    <property type="match status" value="1"/>
</dbReference>
<dbReference type="Gene3D" id="2.100.10.30">
    <property type="entry name" value="Jacalin-like lectin domain"/>
    <property type="match status" value="2"/>
</dbReference>
<organism evidence="5 6">
    <name type="scientific">Salvia divinorum</name>
    <name type="common">Maria pastora</name>
    <name type="synonym">Diviner's sage</name>
    <dbReference type="NCBI Taxonomy" id="28513"/>
    <lineage>
        <taxon>Eukaryota</taxon>
        <taxon>Viridiplantae</taxon>
        <taxon>Streptophyta</taxon>
        <taxon>Embryophyta</taxon>
        <taxon>Tracheophyta</taxon>
        <taxon>Spermatophyta</taxon>
        <taxon>Magnoliopsida</taxon>
        <taxon>eudicotyledons</taxon>
        <taxon>Gunneridae</taxon>
        <taxon>Pentapetalae</taxon>
        <taxon>asterids</taxon>
        <taxon>lamiids</taxon>
        <taxon>Lamiales</taxon>
        <taxon>Lamiaceae</taxon>
        <taxon>Nepetoideae</taxon>
        <taxon>Mentheae</taxon>
        <taxon>Salviinae</taxon>
        <taxon>Salvia</taxon>
        <taxon>Salvia subgen. Calosphace</taxon>
    </lineage>
</organism>
<keyword evidence="6" id="KW-1185">Reference proteome</keyword>